<evidence type="ECO:0000259" key="7">
    <source>
        <dbReference type="Pfam" id="PF04542"/>
    </source>
</evidence>
<feature type="domain" description="RNA polymerase sigma-70 region 2" evidence="7">
    <location>
        <begin position="10"/>
        <end position="75"/>
    </location>
</feature>
<dbReference type="Pfam" id="PF04542">
    <property type="entry name" value="Sigma70_r2"/>
    <property type="match status" value="1"/>
</dbReference>
<geneLocation type="plasmid" evidence="9">
    <name>unnamed2</name>
</geneLocation>
<keyword evidence="2 6" id="KW-0805">Transcription regulation</keyword>
<dbReference type="InterPro" id="IPR000838">
    <property type="entry name" value="RNA_pol_sigma70_ECF_CS"/>
</dbReference>
<reference evidence="9" key="1">
    <citation type="submission" date="2015-03" db="EMBL/GenBank/DDBJ databases">
        <title>MIGS Cultured Bacterial/Archaeal sample from Brevibacillus laterosporus.</title>
        <authorList>
            <person name="Zeng D."/>
            <person name="Zhu L."/>
            <person name="Dong G."/>
            <person name="Ye W."/>
            <person name="Ren D."/>
            <person name="Wu L."/>
            <person name="Xu J."/>
            <person name="Li G."/>
            <person name="Guo L."/>
        </authorList>
    </citation>
    <scope>NUCLEOTIDE SEQUENCE</scope>
    <source>
        <strain evidence="9">B9</strain>
        <plasmid evidence="9">unnamed2</plasmid>
    </source>
</reference>
<dbReference type="InterPro" id="IPR013324">
    <property type="entry name" value="RNA_pol_sigma_r3/r4-like"/>
</dbReference>
<gene>
    <name evidence="9" type="ORF">EX87_21065</name>
</gene>
<organism evidence="9">
    <name type="scientific">Brevibacillus laterosporus</name>
    <name type="common">Bacillus laterosporus</name>
    <dbReference type="NCBI Taxonomy" id="1465"/>
    <lineage>
        <taxon>Bacteria</taxon>
        <taxon>Bacillati</taxon>
        <taxon>Bacillota</taxon>
        <taxon>Bacilli</taxon>
        <taxon>Bacillales</taxon>
        <taxon>Paenibacillaceae</taxon>
        <taxon>Brevibacillus</taxon>
    </lineage>
</organism>
<dbReference type="Pfam" id="PF08281">
    <property type="entry name" value="Sigma70_r4_2"/>
    <property type="match status" value="1"/>
</dbReference>
<comment type="similarity">
    <text evidence="1 6">Belongs to the sigma-70 factor family. ECF subfamily.</text>
</comment>
<dbReference type="InterPro" id="IPR036388">
    <property type="entry name" value="WH-like_DNA-bd_sf"/>
</dbReference>
<dbReference type="InterPro" id="IPR013325">
    <property type="entry name" value="RNA_pol_sigma_r2"/>
</dbReference>
<evidence type="ECO:0000256" key="3">
    <source>
        <dbReference type="ARBA" id="ARBA00023082"/>
    </source>
</evidence>
<dbReference type="PROSITE" id="PS01063">
    <property type="entry name" value="SIGMA70_ECF"/>
    <property type="match status" value="1"/>
</dbReference>
<dbReference type="InterPro" id="IPR013249">
    <property type="entry name" value="RNA_pol_sigma70_r4_t2"/>
</dbReference>
<dbReference type="GO" id="GO:0006950">
    <property type="term" value="P:response to stress"/>
    <property type="evidence" value="ECO:0007669"/>
    <property type="project" value="UniProtKB-ARBA"/>
</dbReference>
<dbReference type="RefSeq" id="WP_031415306.1">
    <property type="nucleotide sequence ID" value="NZ_CP011076.1"/>
</dbReference>
<name>A0A0F6Y0S8_BRELA</name>
<keyword evidence="4 6" id="KW-0238">DNA-binding</keyword>
<evidence type="ECO:0000256" key="4">
    <source>
        <dbReference type="ARBA" id="ARBA00023125"/>
    </source>
</evidence>
<keyword evidence="5 6" id="KW-0804">Transcription</keyword>
<dbReference type="PANTHER" id="PTHR43133">
    <property type="entry name" value="RNA POLYMERASE ECF-TYPE SIGMA FACTO"/>
    <property type="match status" value="1"/>
</dbReference>
<dbReference type="SUPFAM" id="SSF88946">
    <property type="entry name" value="Sigma2 domain of RNA polymerase sigma factors"/>
    <property type="match status" value="1"/>
</dbReference>
<sequence>MECNHEVERLFVQYKNDIYNYLVYYTGSTDVEDLVQEVFIKVLTNLHRFEYKSNPKTWLFTIARHAAIDFYRKQKVKKLLGGKLFQHLISTEKTPDEALEAREESRELYTAISKLKQAYRDVVILRGIQRLTGAETAEILGWSQTKVNVTMHRAMKQLEQELLHSAKGGIRHESFS</sequence>
<dbReference type="InterPro" id="IPR007627">
    <property type="entry name" value="RNA_pol_sigma70_r2"/>
</dbReference>
<dbReference type="AlphaFoldDB" id="A0A0F6Y0S8"/>
<protein>
    <recommendedName>
        <fullName evidence="6">RNA polymerase sigma factor</fullName>
    </recommendedName>
</protein>
<dbReference type="InterPro" id="IPR014284">
    <property type="entry name" value="RNA_pol_sigma-70_dom"/>
</dbReference>
<dbReference type="EMBL" id="CP011076">
    <property type="protein sequence ID" value="AKF96051.1"/>
    <property type="molecule type" value="Genomic_DNA"/>
</dbReference>
<keyword evidence="3 6" id="KW-0731">Sigma factor</keyword>
<evidence type="ECO:0000259" key="8">
    <source>
        <dbReference type="Pfam" id="PF08281"/>
    </source>
</evidence>
<evidence type="ECO:0000256" key="2">
    <source>
        <dbReference type="ARBA" id="ARBA00023015"/>
    </source>
</evidence>
<dbReference type="PANTHER" id="PTHR43133:SF60">
    <property type="entry name" value="RNA POLYMERASE SIGMA FACTOR SIGV"/>
    <property type="match status" value="1"/>
</dbReference>
<dbReference type="GO" id="GO:0006352">
    <property type="term" value="P:DNA-templated transcription initiation"/>
    <property type="evidence" value="ECO:0007669"/>
    <property type="project" value="InterPro"/>
</dbReference>
<dbReference type="CDD" id="cd06171">
    <property type="entry name" value="Sigma70_r4"/>
    <property type="match status" value="1"/>
</dbReference>
<evidence type="ECO:0000256" key="5">
    <source>
        <dbReference type="ARBA" id="ARBA00023163"/>
    </source>
</evidence>
<evidence type="ECO:0000313" key="9">
    <source>
        <dbReference type="EMBL" id="AKF96051.1"/>
    </source>
</evidence>
<keyword evidence="9" id="KW-0614">Plasmid</keyword>
<proteinExistence type="inferred from homology"/>
<evidence type="ECO:0000256" key="6">
    <source>
        <dbReference type="RuleBase" id="RU000716"/>
    </source>
</evidence>
<dbReference type="SUPFAM" id="SSF88659">
    <property type="entry name" value="Sigma3 and sigma4 domains of RNA polymerase sigma factors"/>
    <property type="match status" value="1"/>
</dbReference>
<accession>A0A0F6Y0S8</accession>
<evidence type="ECO:0000256" key="1">
    <source>
        <dbReference type="ARBA" id="ARBA00010641"/>
    </source>
</evidence>
<dbReference type="Gene3D" id="1.10.10.10">
    <property type="entry name" value="Winged helix-like DNA-binding domain superfamily/Winged helix DNA-binding domain"/>
    <property type="match status" value="1"/>
</dbReference>
<feature type="domain" description="RNA polymerase sigma factor 70 region 4 type 2" evidence="8">
    <location>
        <begin position="106"/>
        <end position="158"/>
    </location>
</feature>
<dbReference type="Gene3D" id="1.10.1740.10">
    <property type="match status" value="1"/>
</dbReference>
<dbReference type="GO" id="GO:0016987">
    <property type="term" value="F:sigma factor activity"/>
    <property type="evidence" value="ECO:0007669"/>
    <property type="project" value="UniProtKB-KW"/>
</dbReference>
<dbReference type="NCBIfam" id="TIGR02937">
    <property type="entry name" value="sigma70-ECF"/>
    <property type="match status" value="1"/>
</dbReference>
<dbReference type="GO" id="GO:0003677">
    <property type="term" value="F:DNA binding"/>
    <property type="evidence" value="ECO:0007669"/>
    <property type="project" value="UniProtKB-KW"/>
</dbReference>
<dbReference type="InterPro" id="IPR039425">
    <property type="entry name" value="RNA_pol_sigma-70-like"/>
</dbReference>